<dbReference type="GO" id="GO:0005524">
    <property type="term" value="F:ATP binding"/>
    <property type="evidence" value="ECO:0007669"/>
    <property type="project" value="InterPro"/>
</dbReference>
<dbReference type="GO" id="GO:0005634">
    <property type="term" value="C:nucleus"/>
    <property type="evidence" value="ECO:0007669"/>
    <property type="project" value="TreeGrafter"/>
</dbReference>
<dbReference type="OMA" id="PRESIPW"/>
<organism evidence="3 4">
    <name type="scientific">Thelohanellus kitauei</name>
    <name type="common">Myxosporean</name>
    <dbReference type="NCBI Taxonomy" id="669202"/>
    <lineage>
        <taxon>Eukaryota</taxon>
        <taxon>Metazoa</taxon>
        <taxon>Cnidaria</taxon>
        <taxon>Myxozoa</taxon>
        <taxon>Myxosporea</taxon>
        <taxon>Bivalvulida</taxon>
        <taxon>Platysporina</taxon>
        <taxon>Myxobolidae</taxon>
        <taxon>Thelohanellus</taxon>
    </lineage>
</organism>
<name>A0A0C2NEA2_THEKT</name>
<keyword evidence="4" id="KW-1185">Reference proteome</keyword>
<dbReference type="AlphaFoldDB" id="A0A0C2NEA2"/>
<dbReference type="InterPro" id="IPR027417">
    <property type="entry name" value="P-loop_NTPase"/>
</dbReference>
<feature type="domain" description="ATPase AAA-type core" evidence="2">
    <location>
        <begin position="44"/>
        <end position="118"/>
    </location>
</feature>
<dbReference type="SUPFAM" id="SSF52540">
    <property type="entry name" value="P-loop containing nucleoside triphosphate hydrolases"/>
    <property type="match status" value="1"/>
</dbReference>
<evidence type="ECO:0000259" key="2">
    <source>
        <dbReference type="Pfam" id="PF00004"/>
    </source>
</evidence>
<dbReference type="PANTHER" id="PTHR11669">
    <property type="entry name" value="REPLICATION FACTOR C / DNA POLYMERASE III GAMMA-TAU SUBUNIT"/>
    <property type="match status" value="1"/>
</dbReference>
<dbReference type="GO" id="GO:0016887">
    <property type="term" value="F:ATP hydrolysis activity"/>
    <property type="evidence" value="ECO:0007669"/>
    <property type="project" value="InterPro"/>
</dbReference>
<reference evidence="3 4" key="1">
    <citation type="journal article" date="2014" name="Genome Biol. Evol.">
        <title>The genome of the myxosporean Thelohanellus kitauei shows adaptations to nutrient acquisition within its fish host.</title>
        <authorList>
            <person name="Yang Y."/>
            <person name="Xiong J."/>
            <person name="Zhou Z."/>
            <person name="Huo F."/>
            <person name="Miao W."/>
            <person name="Ran C."/>
            <person name="Liu Y."/>
            <person name="Zhang J."/>
            <person name="Feng J."/>
            <person name="Wang M."/>
            <person name="Wang M."/>
            <person name="Wang L."/>
            <person name="Yao B."/>
        </authorList>
    </citation>
    <scope>NUCLEOTIDE SEQUENCE [LARGE SCALE GENOMIC DNA]</scope>
    <source>
        <strain evidence="3">Wuqing</strain>
    </source>
</reference>
<accession>A0A0C2NEA2</accession>
<dbReference type="GO" id="GO:0003689">
    <property type="term" value="F:DNA clamp loader activity"/>
    <property type="evidence" value="ECO:0007669"/>
    <property type="project" value="TreeGrafter"/>
</dbReference>
<dbReference type="InterPro" id="IPR050238">
    <property type="entry name" value="DNA_Rep/Repair_Clamp_Loader"/>
</dbReference>
<dbReference type="OrthoDB" id="4199794at2759"/>
<dbReference type="GO" id="GO:0006261">
    <property type="term" value="P:DNA-templated DNA replication"/>
    <property type="evidence" value="ECO:0007669"/>
    <property type="project" value="TreeGrafter"/>
</dbReference>
<proteinExistence type="inferred from homology"/>
<comment type="caution">
    <text evidence="3">The sequence shown here is derived from an EMBL/GenBank/DDBJ whole genome shotgun (WGS) entry which is preliminary data.</text>
</comment>
<sequence length="121" mass="13542">MTFEATQLPWIEKYRPQTLDEVVGNEEIIKRLSYFSKYGNVPNILLSGSPGTGKTTSILCLARALLGESFKDAVLELNASDDRGIDIIRNDIKTFAQKKVVLPPGRHKIIVLDEADRHAFL</sequence>
<comment type="similarity">
    <text evidence="1">Belongs to the activator 1 small subunits family.</text>
</comment>
<protein>
    <submittedName>
        <fullName evidence="3">Replication factor C subunit 2</fullName>
    </submittedName>
</protein>
<dbReference type="Proteomes" id="UP000031668">
    <property type="component" value="Unassembled WGS sequence"/>
</dbReference>
<dbReference type="CDD" id="cd00009">
    <property type="entry name" value="AAA"/>
    <property type="match status" value="1"/>
</dbReference>
<dbReference type="PANTHER" id="PTHR11669:SF5">
    <property type="entry name" value="REPLICATION FACTOR C SUBUNIT 2"/>
    <property type="match status" value="1"/>
</dbReference>
<dbReference type="Pfam" id="PF00004">
    <property type="entry name" value="AAA"/>
    <property type="match status" value="1"/>
</dbReference>
<evidence type="ECO:0000313" key="3">
    <source>
        <dbReference type="EMBL" id="KII74615.1"/>
    </source>
</evidence>
<dbReference type="GO" id="GO:0005663">
    <property type="term" value="C:DNA replication factor C complex"/>
    <property type="evidence" value="ECO:0007669"/>
    <property type="project" value="TreeGrafter"/>
</dbReference>
<evidence type="ECO:0000256" key="1">
    <source>
        <dbReference type="ARBA" id="ARBA00005378"/>
    </source>
</evidence>
<gene>
    <name evidence="3" type="ORF">RF11_00693</name>
</gene>
<evidence type="ECO:0000313" key="4">
    <source>
        <dbReference type="Proteomes" id="UP000031668"/>
    </source>
</evidence>
<dbReference type="EMBL" id="JWZT01000332">
    <property type="protein sequence ID" value="KII74615.1"/>
    <property type="molecule type" value="Genomic_DNA"/>
</dbReference>
<dbReference type="Gene3D" id="3.40.50.300">
    <property type="entry name" value="P-loop containing nucleotide triphosphate hydrolases"/>
    <property type="match status" value="1"/>
</dbReference>
<dbReference type="InterPro" id="IPR003959">
    <property type="entry name" value="ATPase_AAA_core"/>
</dbReference>
<dbReference type="GO" id="GO:0006281">
    <property type="term" value="P:DNA repair"/>
    <property type="evidence" value="ECO:0007669"/>
    <property type="project" value="TreeGrafter"/>
</dbReference>